<keyword evidence="1" id="KW-1133">Transmembrane helix</keyword>
<feature type="transmembrane region" description="Helical" evidence="1">
    <location>
        <begin position="12"/>
        <end position="34"/>
    </location>
</feature>
<proteinExistence type="predicted"/>
<accession>A0ABW8C8B2</accession>
<dbReference type="SUPFAM" id="SSF117892">
    <property type="entry name" value="Band 7/SPFH domain"/>
    <property type="match status" value="1"/>
</dbReference>
<reference evidence="3 4" key="1">
    <citation type="submission" date="2024-10" db="EMBL/GenBank/DDBJ databases">
        <title>The Natural Products Discovery Center: Release of the First 8490 Sequenced Strains for Exploring Actinobacteria Biosynthetic Diversity.</title>
        <authorList>
            <person name="Kalkreuter E."/>
            <person name="Kautsar S.A."/>
            <person name="Yang D."/>
            <person name="Bader C.D."/>
            <person name="Teijaro C.N."/>
            <person name="Fluegel L."/>
            <person name="Davis C.M."/>
            <person name="Simpson J.R."/>
            <person name="Lauterbach L."/>
            <person name="Steele A.D."/>
            <person name="Gui C."/>
            <person name="Meng S."/>
            <person name="Li G."/>
            <person name="Viehrig K."/>
            <person name="Ye F."/>
            <person name="Su P."/>
            <person name="Kiefer A.F."/>
            <person name="Nichols A."/>
            <person name="Cepeda A.J."/>
            <person name="Yan W."/>
            <person name="Fan B."/>
            <person name="Jiang Y."/>
            <person name="Adhikari A."/>
            <person name="Zheng C.-J."/>
            <person name="Schuster L."/>
            <person name="Cowan T.M."/>
            <person name="Smanski M.J."/>
            <person name="Chevrette M.G."/>
            <person name="De Carvalho L.P.S."/>
            <person name="Shen B."/>
        </authorList>
    </citation>
    <scope>NUCLEOTIDE SEQUENCE [LARGE SCALE GENOMIC DNA]</scope>
    <source>
        <strain evidence="3 4">NPDC053399</strain>
    </source>
</reference>
<evidence type="ECO:0000313" key="4">
    <source>
        <dbReference type="Proteomes" id="UP001614394"/>
    </source>
</evidence>
<dbReference type="EMBL" id="JBITYG010000005">
    <property type="protein sequence ID" value="MFI9102680.1"/>
    <property type="molecule type" value="Genomic_DNA"/>
</dbReference>
<dbReference type="RefSeq" id="WP_399650649.1">
    <property type="nucleotide sequence ID" value="NZ_JBITYG010000005.1"/>
</dbReference>
<dbReference type="InterPro" id="IPR036013">
    <property type="entry name" value="Band_7/SPFH_dom_sf"/>
</dbReference>
<dbReference type="Proteomes" id="UP001614394">
    <property type="component" value="Unassembled WGS sequence"/>
</dbReference>
<keyword evidence="4" id="KW-1185">Reference proteome</keyword>
<gene>
    <name evidence="3" type="ORF">ACIGXA_19385</name>
</gene>
<protein>
    <submittedName>
        <fullName evidence="3">SPFH domain-containing protein</fullName>
    </submittedName>
</protein>
<dbReference type="InterPro" id="IPR001107">
    <property type="entry name" value="Band_7"/>
</dbReference>
<comment type="caution">
    <text evidence="3">The sequence shown here is derived from an EMBL/GenBank/DDBJ whole genome shotgun (WGS) entry which is preliminary data.</text>
</comment>
<evidence type="ECO:0000259" key="2">
    <source>
        <dbReference type="SMART" id="SM00244"/>
    </source>
</evidence>
<dbReference type="Gene3D" id="3.30.479.30">
    <property type="entry name" value="Band 7 domain"/>
    <property type="match status" value="1"/>
</dbReference>
<feature type="transmembrane region" description="Helical" evidence="1">
    <location>
        <begin position="41"/>
        <end position="62"/>
    </location>
</feature>
<name>A0ABW8C8B2_9ACTN</name>
<dbReference type="PANTHER" id="PTHR43446:SF1">
    <property type="entry name" value="BAND 7 DOMAIN-CONTAINING PROTEIN"/>
    <property type="match status" value="1"/>
</dbReference>
<feature type="domain" description="Band 7" evidence="2">
    <location>
        <begin position="105"/>
        <end position="268"/>
    </location>
</feature>
<dbReference type="PANTHER" id="PTHR43446">
    <property type="entry name" value="MEMBRANE PROTEIN-RELATED"/>
    <property type="match status" value="1"/>
</dbReference>
<feature type="transmembrane region" description="Helical" evidence="1">
    <location>
        <begin position="88"/>
        <end position="107"/>
    </location>
</feature>
<organism evidence="3 4">
    <name type="scientific">Streptomyces fildesensis</name>
    <dbReference type="NCBI Taxonomy" id="375757"/>
    <lineage>
        <taxon>Bacteria</taxon>
        <taxon>Bacillati</taxon>
        <taxon>Actinomycetota</taxon>
        <taxon>Actinomycetes</taxon>
        <taxon>Kitasatosporales</taxon>
        <taxon>Streptomycetaceae</taxon>
        <taxon>Streptomyces</taxon>
    </lineage>
</organism>
<evidence type="ECO:0000256" key="1">
    <source>
        <dbReference type="SAM" id="Phobius"/>
    </source>
</evidence>
<keyword evidence="1" id="KW-0472">Membrane</keyword>
<sequence>MTTHAPAADAALAATAVLPAVIPTAATVTVSDLVERPGRCLPGWTAALTALAAAAAGGWLLWRTGVLPERLAGRTVLPEAPAPRDLTGLWGAVLLLGALTAFAAGGLTRGRPGKVWVLTRHGAYQGSVRDTGLLWISPLLGRRRMDVSLRHWRSRAIETVDADGTPLHASVLIVWRVRDTARAAFAVDDHSRYLREQVECAVTRAVSRLPADDFRGSGPTLRDSERLGDQLTRLLAADMRPVGVEVFSAQPVRLEYAPEVAAAMRRAQVTALDARHRRAVLDDVLAAVAETVRGLTDRGLVQLDDYERKSLVRDLTVAFYTARGPAAEMPKK</sequence>
<dbReference type="SMART" id="SM00244">
    <property type="entry name" value="PHB"/>
    <property type="match status" value="1"/>
</dbReference>
<evidence type="ECO:0000313" key="3">
    <source>
        <dbReference type="EMBL" id="MFI9102680.1"/>
    </source>
</evidence>
<dbReference type="Pfam" id="PF01145">
    <property type="entry name" value="Band_7"/>
    <property type="match status" value="1"/>
</dbReference>
<keyword evidence="1" id="KW-0812">Transmembrane</keyword>